<dbReference type="PANTHER" id="PTHR43235:SF1">
    <property type="entry name" value="GLUTAMINE AMIDOTRANSFERASE PB2B2.05-RELATED"/>
    <property type="match status" value="1"/>
</dbReference>
<sequence>METQTEDDRADLRAFVRDRLQAIGAHELIPHADKLLGSRRTRRSPGQKPTIAIIARPGENEIGDMHIRYEQASEPLVSRLHEAGAIPLIVPETGRLETIAQTFGPDTIFDGVVVPGTDWSDLSPEWYGEDNTGVSLNTDRELDQFDMAVILWNTLIQPMPFLSMCLGFQAWNVAMGGSLYQDLVKQRGSEKPTLNHSRWECGPHAEHPVSIDGNSQLYHALGREKRVQTNTLHHQGIREVAPGLISVAESFPDCVPEAIGFNQRWTKPLGLRTQFALGTQFHPELEVTDHASALALNKIIPYFVQKAAQAARKRR</sequence>
<organism evidence="1 2">
    <name type="scientific">Reticulibacter mediterranei</name>
    <dbReference type="NCBI Taxonomy" id="2778369"/>
    <lineage>
        <taxon>Bacteria</taxon>
        <taxon>Bacillati</taxon>
        <taxon>Chloroflexota</taxon>
        <taxon>Ktedonobacteria</taxon>
        <taxon>Ktedonobacterales</taxon>
        <taxon>Reticulibacteraceae</taxon>
        <taxon>Reticulibacter</taxon>
    </lineage>
</organism>
<proteinExistence type="predicted"/>
<dbReference type="SUPFAM" id="SSF52317">
    <property type="entry name" value="Class I glutamine amidotransferase-like"/>
    <property type="match status" value="1"/>
</dbReference>
<dbReference type="EMBL" id="BNJK01000001">
    <property type="protein sequence ID" value="GHO93606.1"/>
    <property type="molecule type" value="Genomic_DNA"/>
</dbReference>
<dbReference type="GO" id="GO:0005829">
    <property type="term" value="C:cytosol"/>
    <property type="evidence" value="ECO:0007669"/>
    <property type="project" value="TreeGrafter"/>
</dbReference>
<evidence type="ECO:0008006" key="3">
    <source>
        <dbReference type="Google" id="ProtNLM"/>
    </source>
</evidence>
<protein>
    <recommendedName>
        <fullName evidence="3">Glutamine amidotransferase</fullName>
    </recommendedName>
</protein>
<dbReference type="GO" id="GO:0033969">
    <property type="term" value="F:gamma-glutamyl-gamma-aminobutyrate hydrolase activity"/>
    <property type="evidence" value="ECO:0007669"/>
    <property type="project" value="TreeGrafter"/>
</dbReference>
<dbReference type="Gene3D" id="3.40.50.880">
    <property type="match status" value="1"/>
</dbReference>
<dbReference type="PROSITE" id="PS51273">
    <property type="entry name" value="GATASE_TYPE_1"/>
    <property type="match status" value="1"/>
</dbReference>
<gene>
    <name evidence="1" type="ORF">KSF_036540</name>
</gene>
<name>A0A8J3IQL0_9CHLR</name>
<reference evidence="1" key="1">
    <citation type="submission" date="2020-10" db="EMBL/GenBank/DDBJ databases">
        <title>Taxonomic study of unclassified bacteria belonging to the class Ktedonobacteria.</title>
        <authorList>
            <person name="Yabe S."/>
            <person name="Wang C.M."/>
            <person name="Zheng Y."/>
            <person name="Sakai Y."/>
            <person name="Cavaletti L."/>
            <person name="Monciardini P."/>
            <person name="Donadio S."/>
        </authorList>
    </citation>
    <scope>NUCLEOTIDE SEQUENCE</scope>
    <source>
        <strain evidence="1">ID150040</strain>
    </source>
</reference>
<keyword evidence="2" id="KW-1185">Reference proteome</keyword>
<dbReference type="InterPro" id="IPR011697">
    <property type="entry name" value="Peptidase_C26"/>
</dbReference>
<dbReference type="InterPro" id="IPR029062">
    <property type="entry name" value="Class_I_gatase-like"/>
</dbReference>
<dbReference type="GO" id="GO:0006598">
    <property type="term" value="P:polyamine catabolic process"/>
    <property type="evidence" value="ECO:0007669"/>
    <property type="project" value="TreeGrafter"/>
</dbReference>
<dbReference type="AlphaFoldDB" id="A0A8J3IQL0"/>
<dbReference type="RefSeq" id="WP_220204383.1">
    <property type="nucleotide sequence ID" value="NZ_BNJK01000001.1"/>
</dbReference>
<dbReference type="Pfam" id="PF07722">
    <property type="entry name" value="Peptidase_C26"/>
    <property type="match status" value="1"/>
</dbReference>
<evidence type="ECO:0000313" key="2">
    <source>
        <dbReference type="Proteomes" id="UP000597444"/>
    </source>
</evidence>
<evidence type="ECO:0000313" key="1">
    <source>
        <dbReference type="EMBL" id="GHO93606.1"/>
    </source>
</evidence>
<comment type="caution">
    <text evidence="1">The sequence shown here is derived from an EMBL/GenBank/DDBJ whole genome shotgun (WGS) entry which is preliminary data.</text>
</comment>
<dbReference type="InterPro" id="IPR044668">
    <property type="entry name" value="PuuD-like"/>
</dbReference>
<accession>A0A8J3IQL0</accession>
<dbReference type="Proteomes" id="UP000597444">
    <property type="component" value="Unassembled WGS sequence"/>
</dbReference>
<dbReference type="PANTHER" id="PTHR43235">
    <property type="entry name" value="GLUTAMINE AMIDOTRANSFERASE PB2B2.05-RELATED"/>
    <property type="match status" value="1"/>
</dbReference>